<keyword evidence="1" id="KW-1133">Transmembrane helix</keyword>
<evidence type="ECO:0000313" key="2">
    <source>
        <dbReference type="EMBL" id="EHQ28680.1"/>
    </source>
</evidence>
<sequence length="62" mass="6820">MFNGLKDLLALAGVMFGDGAPAFLWACVYIGLILAQRKLLFRINPNKDNVMGQPYFEDTAIG</sequence>
<dbReference type="AlphaFoldDB" id="H1Y761"/>
<evidence type="ECO:0000256" key="1">
    <source>
        <dbReference type="SAM" id="Phobius"/>
    </source>
</evidence>
<accession>H1Y761</accession>
<evidence type="ECO:0000313" key="3">
    <source>
        <dbReference type="Proteomes" id="UP000002774"/>
    </source>
</evidence>
<proteinExistence type="predicted"/>
<protein>
    <submittedName>
        <fullName evidence="2">Uncharacterized protein</fullName>
    </submittedName>
</protein>
<keyword evidence="1" id="KW-0812">Transmembrane</keyword>
<keyword evidence="1" id="KW-0472">Membrane</keyword>
<organism evidence="2 3">
    <name type="scientific">Mucilaginibacter paludis DSM 18603</name>
    <dbReference type="NCBI Taxonomy" id="714943"/>
    <lineage>
        <taxon>Bacteria</taxon>
        <taxon>Pseudomonadati</taxon>
        <taxon>Bacteroidota</taxon>
        <taxon>Sphingobacteriia</taxon>
        <taxon>Sphingobacteriales</taxon>
        <taxon>Sphingobacteriaceae</taxon>
        <taxon>Mucilaginibacter</taxon>
    </lineage>
</organism>
<dbReference type="STRING" id="714943.Mucpa_4591"/>
<dbReference type="EMBL" id="CM001403">
    <property type="protein sequence ID" value="EHQ28680.1"/>
    <property type="molecule type" value="Genomic_DNA"/>
</dbReference>
<feature type="transmembrane region" description="Helical" evidence="1">
    <location>
        <begin position="12"/>
        <end position="35"/>
    </location>
</feature>
<name>H1Y761_9SPHI</name>
<gene>
    <name evidence="2" type="ORF">Mucpa_4591</name>
</gene>
<reference evidence="2" key="1">
    <citation type="submission" date="2011-09" db="EMBL/GenBank/DDBJ databases">
        <title>The permanent draft genome of Mucilaginibacter paludis DSM 18603.</title>
        <authorList>
            <consortium name="US DOE Joint Genome Institute (JGI-PGF)"/>
            <person name="Lucas S."/>
            <person name="Han J."/>
            <person name="Lapidus A."/>
            <person name="Bruce D."/>
            <person name="Goodwin L."/>
            <person name="Pitluck S."/>
            <person name="Peters L."/>
            <person name="Kyrpides N."/>
            <person name="Mavromatis K."/>
            <person name="Ivanova N."/>
            <person name="Mikhailova N."/>
            <person name="Held B."/>
            <person name="Detter J.C."/>
            <person name="Tapia R."/>
            <person name="Han C."/>
            <person name="Land M."/>
            <person name="Hauser L."/>
            <person name="Markowitz V."/>
            <person name="Cheng J.-F."/>
            <person name="Hugenholtz P."/>
            <person name="Woyke T."/>
            <person name="Wu D."/>
            <person name="Tindall B."/>
            <person name="Brambilla E."/>
            <person name="Klenk H.-P."/>
            <person name="Eisen J.A."/>
        </authorList>
    </citation>
    <scope>NUCLEOTIDE SEQUENCE [LARGE SCALE GENOMIC DNA]</scope>
    <source>
        <strain evidence="2">DSM 18603</strain>
    </source>
</reference>
<dbReference type="Proteomes" id="UP000002774">
    <property type="component" value="Chromosome"/>
</dbReference>
<keyword evidence="3" id="KW-1185">Reference proteome</keyword>
<dbReference type="HOGENOM" id="CLU_2899304_0_0_10"/>